<dbReference type="Proteomes" id="UP000663852">
    <property type="component" value="Unassembled WGS sequence"/>
</dbReference>
<evidence type="ECO:0000313" key="15">
    <source>
        <dbReference type="Proteomes" id="UP000663852"/>
    </source>
</evidence>
<evidence type="ECO:0000256" key="1">
    <source>
        <dbReference type="ARBA" id="ARBA00004430"/>
    </source>
</evidence>
<dbReference type="InterPro" id="IPR032675">
    <property type="entry name" value="LRR_dom_sf"/>
</dbReference>
<evidence type="ECO:0000256" key="9">
    <source>
        <dbReference type="ARBA" id="ARBA00023273"/>
    </source>
</evidence>
<evidence type="ECO:0000256" key="2">
    <source>
        <dbReference type="ARBA" id="ARBA00022490"/>
    </source>
</evidence>
<dbReference type="OrthoDB" id="266138at2759"/>
<evidence type="ECO:0000313" key="13">
    <source>
        <dbReference type="EMBL" id="CAF0809495.1"/>
    </source>
</evidence>
<accession>A0A813MFE0</accession>
<evidence type="ECO:0000256" key="6">
    <source>
        <dbReference type="ARBA" id="ARBA00023017"/>
    </source>
</evidence>
<dbReference type="FunFam" id="3.80.10.10:FF:000049">
    <property type="entry name" value="Dynein light chain 1"/>
    <property type="match status" value="1"/>
</dbReference>
<dbReference type="Proteomes" id="UP000663828">
    <property type="component" value="Unassembled WGS sequence"/>
</dbReference>
<dbReference type="GO" id="GO:0005874">
    <property type="term" value="C:microtubule"/>
    <property type="evidence" value="ECO:0007669"/>
    <property type="project" value="UniProtKB-KW"/>
</dbReference>
<dbReference type="SUPFAM" id="SSF52058">
    <property type="entry name" value="L domain-like"/>
    <property type="match status" value="1"/>
</dbReference>
<dbReference type="PANTHER" id="PTHR15454:SF73">
    <property type="entry name" value="DYNEIN AXONEMAL LIGHT CHAIN 1"/>
    <property type="match status" value="1"/>
</dbReference>
<evidence type="ECO:0000256" key="3">
    <source>
        <dbReference type="ARBA" id="ARBA00022614"/>
    </source>
</evidence>
<dbReference type="SMART" id="SM00365">
    <property type="entry name" value="LRR_SD22"/>
    <property type="match status" value="4"/>
</dbReference>
<dbReference type="GO" id="GO:0005930">
    <property type="term" value="C:axoneme"/>
    <property type="evidence" value="ECO:0007669"/>
    <property type="project" value="UniProtKB-SubCell"/>
</dbReference>
<evidence type="ECO:0000313" key="12">
    <source>
        <dbReference type="EMBL" id="CAF0719542.1"/>
    </source>
</evidence>
<evidence type="ECO:0000256" key="5">
    <source>
        <dbReference type="ARBA" id="ARBA00022737"/>
    </source>
</evidence>
<evidence type="ECO:0000313" key="14">
    <source>
        <dbReference type="Proteomes" id="UP000663828"/>
    </source>
</evidence>
<keyword evidence="7" id="KW-0505">Motor protein</keyword>
<dbReference type="Pfam" id="PF12799">
    <property type="entry name" value="LRR_4"/>
    <property type="match status" value="1"/>
</dbReference>
<keyword evidence="5" id="KW-0677">Repeat</keyword>
<organism evidence="12 15">
    <name type="scientific">Adineta ricciae</name>
    <name type="common">Rotifer</name>
    <dbReference type="NCBI Taxonomy" id="249248"/>
    <lineage>
        <taxon>Eukaryota</taxon>
        <taxon>Metazoa</taxon>
        <taxon>Spiralia</taxon>
        <taxon>Gnathifera</taxon>
        <taxon>Rotifera</taxon>
        <taxon>Eurotatoria</taxon>
        <taxon>Bdelloidea</taxon>
        <taxon>Adinetida</taxon>
        <taxon>Adinetidae</taxon>
        <taxon>Adineta</taxon>
    </lineage>
</organism>
<dbReference type="GO" id="GO:0036158">
    <property type="term" value="P:outer dynein arm assembly"/>
    <property type="evidence" value="ECO:0007669"/>
    <property type="project" value="TreeGrafter"/>
</dbReference>
<dbReference type="GO" id="GO:0045504">
    <property type="term" value="F:dynein heavy chain binding"/>
    <property type="evidence" value="ECO:0007669"/>
    <property type="project" value="TreeGrafter"/>
</dbReference>
<evidence type="ECO:0000256" key="7">
    <source>
        <dbReference type="ARBA" id="ARBA00023175"/>
    </source>
</evidence>
<keyword evidence="14" id="KW-1185">Reference proteome</keyword>
<comment type="subcellular location">
    <subcellularLocation>
        <location evidence="1">Cytoplasm</location>
        <location evidence="1">Cytoskeleton</location>
        <location evidence="1">Cilium axoneme</location>
    </subcellularLocation>
</comment>
<name>A0A813MFE0_ADIRI</name>
<comment type="caution">
    <text evidence="12">The sequence shown here is derived from an EMBL/GenBank/DDBJ whole genome shotgun (WGS) entry which is preliminary data.</text>
</comment>
<evidence type="ECO:0000256" key="10">
    <source>
        <dbReference type="ARBA" id="ARBA00049659"/>
    </source>
</evidence>
<keyword evidence="4" id="KW-0493">Microtubule</keyword>
<dbReference type="EMBL" id="CAJNOJ010000001">
    <property type="protein sequence ID" value="CAF0719542.1"/>
    <property type="molecule type" value="Genomic_DNA"/>
</dbReference>
<dbReference type="InterPro" id="IPR001611">
    <property type="entry name" value="Leu-rich_rpt"/>
</dbReference>
<sequence>MAKATMTTKEALAKWEEKTQQKPSEAKEVLLYGQFPPIDKMDASISTLTACEKLSLSTNMIEKIANLNGLKNLKILSLGRNLIKNLVGLEAVSDTLEELWISYNQIEKLKGIGGMKKLRVLYMSNNLVKEWAEFQKLAELQTLQELVFTGNPLHETFLENNDGKQEIWQAEVQKRLKPLKKLDGLHVIREQEGGE</sequence>
<dbReference type="GO" id="GO:0030286">
    <property type="term" value="C:dynein complex"/>
    <property type="evidence" value="ECO:0007669"/>
    <property type="project" value="UniProtKB-KW"/>
</dbReference>
<evidence type="ECO:0000256" key="11">
    <source>
        <dbReference type="ARBA" id="ARBA00049760"/>
    </source>
</evidence>
<dbReference type="Gene3D" id="3.80.10.10">
    <property type="entry name" value="Ribonuclease Inhibitor"/>
    <property type="match status" value="1"/>
</dbReference>
<dbReference type="EMBL" id="CAJNOR010000129">
    <property type="protein sequence ID" value="CAF0809495.1"/>
    <property type="molecule type" value="Genomic_DNA"/>
</dbReference>
<dbReference type="AlphaFoldDB" id="A0A813MFE0"/>
<keyword evidence="6" id="KW-0243">Dynein</keyword>
<reference evidence="12" key="1">
    <citation type="submission" date="2021-02" db="EMBL/GenBank/DDBJ databases">
        <authorList>
            <person name="Nowell W R."/>
        </authorList>
    </citation>
    <scope>NUCLEOTIDE SEQUENCE</scope>
</reference>
<dbReference type="GO" id="GO:0043014">
    <property type="term" value="F:alpha-tubulin binding"/>
    <property type="evidence" value="ECO:0007669"/>
    <property type="project" value="TreeGrafter"/>
</dbReference>
<dbReference type="PROSITE" id="PS51450">
    <property type="entry name" value="LRR"/>
    <property type="match status" value="3"/>
</dbReference>
<protein>
    <recommendedName>
        <fullName evidence="11">Dynein axonemal light chain 1</fullName>
    </recommendedName>
</protein>
<keyword evidence="9" id="KW-0966">Cell projection</keyword>
<gene>
    <name evidence="12" type="ORF">EDS130_LOCUS98</name>
    <name evidence="13" type="ORF">XAT740_LOCUS3388</name>
</gene>
<keyword evidence="3" id="KW-0433">Leucine-rich repeat</keyword>
<keyword evidence="2" id="KW-0963">Cytoplasm</keyword>
<evidence type="ECO:0000256" key="4">
    <source>
        <dbReference type="ARBA" id="ARBA00022701"/>
    </source>
</evidence>
<dbReference type="PANTHER" id="PTHR15454">
    <property type="entry name" value="NISCHARIN RELATED"/>
    <property type="match status" value="1"/>
</dbReference>
<keyword evidence="8" id="KW-0206">Cytoskeleton</keyword>
<dbReference type="InterPro" id="IPR025875">
    <property type="entry name" value="Leu-rich_rpt_4"/>
</dbReference>
<comment type="similarity">
    <text evidence="10">Belongs to the dynein light chain LC1-type family.</text>
</comment>
<evidence type="ECO:0000256" key="8">
    <source>
        <dbReference type="ARBA" id="ARBA00023212"/>
    </source>
</evidence>
<proteinExistence type="inferred from homology"/>